<dbReference type="KEGG" id="bmus:118888370"/>
<gene>
    <name evidence="2" type="primary">LOC118888370</name>
</gene>
<dbReference type="GO" id="GO:0035861">
    <property type="term" value="C:site of double-strand break"/>
    <property type="evidence" value="ECO:0007669"/>
    <property type="project" value="TreeGrafter"/>
</dbReference>
<dbReference type="GO" id="GO:2000042">
    <property type="term" value="P:negative regulation of double-strand break repair via homologous recombination"/>
    <property type="evidence" value="ECO:0007669"/>
    <property type="project" value="TreeGrafter"/>
</dbReference>
<dbReference type="GO" id="GO:0045830">
    <property type="term" value="P:positive regulation of isotype switching"/>
    <property type="evidence" value="ECO:0007669"/>
    <property type="project" value="TreeGrafter"/>
</dbReference>
<name>A0A8B8WDK0_BALMU</name>
<accession>A0A8B8WDK0</accession>
<proteinExistence type="predicted"/>
<dbReference type="RefSeq" id="XP_036695223.1">
    <property type="nucleotide sequence ID" value="XM_036839328.1"/>
</dbReference>
<sequence length="66" mass="7317">MATQEATLGSQSEESNALDWPSVYDVRNYMLQRPSQETNSEAFSSEEHLPIPCSSDVDPAVWLTGL</sequence>
<dbReference type="GO" id="GO:2001034">
    <property type="term" value="P:positive regulation of double-strand break repair via nonhomologous end joining"/>
    <property type="evidence" value="ECO:0007669"/>
    <property type="project" value="TreeGrafter"/>
</dbReference>
<dbReference type="Proteomes" id="UP000694857">
    <property type="component" value="Chromosome X"/>
</dbReference>
<protein>
    <submittedName>
        <fullName evidence="2">Shieldin complex subunit 1-like</fullName>
    </submittedName>
</protein>
<dbReference type="PANTHER" id="PTHR36863:SF1">
    <property type="entry name" value="SHIELDIN COMPLEX SUBUNIT 1"/>
    <property type="match status" value="1"/>
</dbReference>
<dbReference type="PANTHER" id="PTHR36863">
    <property type="entry name" value="SHIELDIN COMPLEX SUBUNIT 1"/>
    <property type="match status" value="1"/>
</dbReference>
<evidence type="ECO:0000313" key="1">
    <source>
        <dbReference type="Proteomes" id="UP000694857"/>
    </source>
</evidence>
<reference evidence="2" key="1">
    <citation type="submission" date="2025-08" db="UniProtKB">
        <authorList>
            <consortium name="RefSeq"/>
        </authorList>
    </citation>
    <scope>IDENTIFICATION</scope>
    <source>
        <tissue evidence="2">Epidermis and Blubber</tissue>
    </source>
</reference>
<dbReference type="AlphaFoldDB" id="A0A8B8WDK0"/>
<keyword evidence="1" id="KW-1185">Reference proteome</keyword>
<evidence type="ECO:0000313" key="2">
    <source>
        <dbReference type="RefSeq" id="XP_036695223.1"/>
    </source>
</evidence>
<dbReference type="GeneID" id="118888370"/>
<dbReference type="OrthoDB" id="9446682at2759"/>
<dbReference type="InterPro" id="IPR027821">
    <property type="entry name" value="SHLD1"/>
</dbReference>
<organism evidence="1 2">
    <name type="scientific">Balaenoptera musculus</name>
    <name type="common">Blue whale</name>
    <dbReference type="NCBI Taxonomy" id="9771"/>
    <lineage>
        <taxon>Eukaryota</taxon>
        <taxon>Metazoa</taxon>
        <taxon>Chordata</taxon>
        <taxon>Craniata</taxon>
        <taxon>Vertebrata</taxon>
        <taxon>Euteleostomi</taxon>
        <taxon>Mammalia</taxon>
        <taxon>Eutheria</taxon>
        <taxon>Laurasiatheria</taxon>
        <taxon>Artiodactyla</taxon>
        <taxon>Whippomorpha</taxon>
        <taxon>Cetacea</taxon>
        <taxon>Mysticeti</taxon>
        <taxon>Balaenopteridae</taxon>
        <taxon>Balaenoptera</taxon>
    </lineage>
</organism>